<dbReference type="EMBL" id="UINC01171174">
    <property type="protein sequence ID" value="SVD75596.1"/>
    <property type="molecule type" value="Genomic_DNA"/>
</dbReference>
<sequence length="21" mass="2523">FLEDDFLEIEKNCKKSSYNTV</sequence>
<protein>
    <submittedName>
        <fullName evidence="1">Uncharacterized protein</fullName>
    </submittedName>
</protein>
<organism evidence="1">
    <name type="scientific">marine metagenome</name>
    <dbReference type="NCBI Taxonomy" id="408172"/>
    <lineage>
        <taxon>unclassified sequences</taxon>
        <taxon>metagenomes</taxon>
        <taxon>ecological metagenomes</taxon>
    </lineage>
</organism>
<proteinExistence type="predicted"/>
<name>A0A382XX32_9ZZZZ</name>
<evidence type="ECO:0000313" key="1">
    <source>
        <dbReference type="EMBL" id="SVD75596.1"/>
    </source>
</evidence>
<reference evidence="1" key="1">
    <citation type="submission" date="2018-05" db="EMBL/GenBank/DDBJ databases">
        <authorList>
            <person name="Lanie J.A."/>
            <person name="Ng W.-L."/>
            <person name="Kazmierczak K.M."/>
            <person name="Andrzejewski T.M."/>
            <person name="Davidsen T.M."/>
            <person name="Wayne K.J."/>
            <person name="Tettelin H."/>
            <person name="Glass J.I."/>
            <person name="Rusch D."/>
            <person name="Podicherti R."/>
            <person name="Tsui H.-C.T."/>
            <person name="Winkler M.E."/>
        </authorList>
    </citation>
    <scope>NUCLEOTIDE SEQUENCE</scope>
</reference>
<accession>A0A382XX32</accession>
<gene>
    <name evidence="1" type="ORF">METZ01_LOCUS428450</name>
</gene>
<dbReference type="AlphaFoldDB" id="A0A382XX32"/>
<feature type="non-terminal residue" evidence="1">
    <location>
        <position position="1"/>
    </location>
</feature>